<evidence type="ECO:0000256" key="3">
    <source>
        <dbReference type="ARBA" id="ARBA00015856"/>
    </source>
</evidence>
<dbReference type="InterPro" id="IPR056824">
    <property type="entry name" value="PGAP1_TMD"/>
</dbReference>
<feature type="domain" description="GPI inositol-deacylase PGAP1-like alpha/beta" evidence="15">
    <location>
        <begin position="78"/>
        <end position="297"/>
    </location>
</feature>
<feature type="region of interest" description="Disordered" evidence="14">
    <location>
        <begin position="814"/>
        <end position="835"/>
    </location>
</feature>
<evidence type="ECO:0000256" key="2">
    <source>
        <dbReference type="ARBA" id="ARBA00006931"/>
    </source>
</evidence>
<keyword evidence="8 13" id="KW-0653">Protein transport</keyword>
<dbReference type="GO" id="GO:0006888">
    <property type="term" value="P:endoplasmic reticulum to Golgi vesicle-mediated transport"/>
    <property type="evidence" value="ECO:0007669"/>
    <property type="project" value="TreeGrafter"/>
</dbReference>
<dbReference type="FunFam" id="3.40.50.1820:FF:000026">
    <property type="entry name" value="GPI inositol-deacylase"/>
    <property type="match status" value="1"/>
</dbReference>
<evidence type="ECO:0000256" key="10">
    <source>
        <dbReference type="ARBA" id="ARBA00023136"/>
    </source>
</evidence>
<keyword evidence="6 13" id="KW-0378">Hydrolase</keyword>
<keyword evidence="10 13" id="KW-0472">Membrane</keyword>
<dbReference type="Gene3D" id="3.40.50.1820">
    <property type="entry name" value="alpha/beta hydrolase"/>
    <property type="match status" value="1"/>
</dbReference>
<dbReference type="PANTHER" id="PTHR15495">
    <property type="entry name" value="NEGATIVE REGULATOR OF VESICLE FORMATION-RELATED"/>
    <property type="match status" value="1"/>
</dbReference>
<dbReference type="Proteomes" id="UP001066276">
    <property type="component" value="Chromosome 3_1"/>
</dbReference>
<dbReference type="InterPro" id="IPR029058">
    <property type="entry name" value="AB_hydrolase_fold"/>
</dbReference>
<dbReference type="EMBL" id="JANPWB010000005">
    <property type="protein sequence ID" value="KAJ1187229.1"/>
    <property type="molecule type" value="Genomic_DNA"/>
</dbReference>
<accession>A0AAV7UFN8</accession>
<comment type="subcellular location">
    <subcellularLocation>
        <location evidence="1">Endoplasmic reticulum membrane</location>
        <topology evidence="1">Multi-pass membrane protein</topology>
    </subcellularLocation>
</comment>
<protein>
    <recommendedName>
        <fullName evidence="3 13">GPI inositol-deacylase</fullName>
        <ecNumber evidence="13">3.1.-.-</ecNumber>
    </recommendedName>
</protein>
<dbReference type="EC" id="3.1.-.-" evidence="13"/>
<reference evidence="17" key="1">
    <citation type="journal article" date="2022" name="bioRxiv">
        <title>Sequencing and chromosome-scale assembly of the giantPleurodeles waltlgenome.</title>
        <authorList>
            <person name="Brown T."/>
            <person name="Elewa A."/>
            <person name="Iarovenko S."/>
            <person name="Subramanian E."/>
            <person name="Araus A.J."/>
            <person name="Petzold A."/>
            <person name="Susuki M."/>
            <person name="Suzuki K.-i.T."/>
            <person name="Hayashi T."/>
            <person name="Toyoda A."/>
            <person name="Oliveira C."/>
            <person name="Osipova E."/>
            <person name="Leigh N.D."/>
            <person name="Simon A."/>
            <person name="Yun M.H."/>
        </authorList>
    </citation>
    <scope>NUCLEOTIDE SEQUENCE</scope>
    <source>
        <strain evidence="17">20211129_DDA</strain>
        <tissue evidence="17">Liver</tissue>
    </source>
</reference>
<dbReference type="Pfam" id="PF07819">
    <property type="entry name" value="PGAP1"/>
    <property type="match status" value="1"/>
</dbReference>
<keyword evidence="5 13" id="KW-0812">Transmembrane</keyword>
<proteinExistence type="inferred from homology"/>
<dbReference type="GO" id="GO:0005789">
    <property type="term" value="C:endoplasmic reticulum membrane"/>
    <property type="evidence" value="ECO:0007669"/>
    <property type="project" value="UniProtKB-SubCell"/>
</dbReference>
<feature type="domain" description="GPI inositol-deacylase transmembrane" evidence="16">
    <location>
        <begin position="594"/>
        <end position="949"/>
    </location>
</feature>
<gene>
    <name evidence="17" type="ORF">NDU88_004008</name>
</gene>
<comment type="caution">
    <text evidence="17">The sequence shown here is derived from an EMBL/GenBank/DDBJ whole genome shotgun (WGS) entry which is preliminary data.</text>
</comment>
<dbReference type="Pfam" id="PF24660">
    <property type="entry name" value="PGAP1_3rd"/>
    <property type="match status" value="1"/>
</dbReference>
<feature type="transmembrane region" description="Helical" evidence="13">
    <location>
        <begin position="6"/>
        <end position="27"/>
    </location>
</feature>
<dbReference type="AlphaFoldDB" id="A0AAV7UFN8"/>
<feature type="transmembrane region" description="Helical" evidence="13">
    <location>
        <begin position="879"/>
        <end position="895"/>
    </location>
</feature>
<evidence type="ECO:0000313" key="17">
    <source>
        <dbReference type="EMBL" id="KAJ1187229.1"/>
    </source>
</evidence>
<evidence type="ECO:0000256" key="8">
    <source>
        <dbReference type="ARBA" id="ARBA00022927"/>
    </source>
</evidence>
<dbReference type="InterPro" id="IPR039529">
    <property type="entry name" value="PGAP1/BST1"/>
</dbReference>
<evidence type="ECO:0000256" key="1">
    <source>
        <dbReference type="ARBA" id="ARBA00004477"/>
    </source>
</evidence>
<keyword evidence="11" id="KW-0325">Glycoprotein</keyword>
<feature type="transmembrane region" description="Helical" evidence="13">
    <location>
        <begin position="850"/>
        <end position="867"/>
    </location>
</feature>
<organism evidence="17 18">
    <name type="scientific">Pleurodeles waltl</name>
    <name type="common">Iberian ribbed newt</name>
    <dbReference type="NCBI Taxonomy" id="8319"/>
    <lineage>
        <taxon>Eukaryota</taxon>
        <taxon>Metazoa</taxon>
        <taxon>Chordata</taxon>
        <taxon>Craniata</taxon>
        <taxon>Vertebrata</taxon>
        <taxon>Euteleostomi</taxon>
        <taxon>Amphibia</taxon>
        <taxon>Batrachia</taxon>
        <taxon>Caudata</taxon>
        <taxon>Salamandroidea</taxon>
        <taxon>Salamandridae</taxon>
        <taxon>Pleurodelinae</taxon>
        <taxon>Pleurodeles</taxon>
    </lineage>
</organism>
<evidence type="ECO:0000256" key="12">
    <source>
        <dbReference type="ARBA" id="ARBA00093318"/>
    </source>
</evidence>
<evidence type="ECO:0000256" key="6">
    <source>
        <dbReference type="ARBA" id="ARBA00022801"/>
    </source>
</evidence>
<keyword evidence="4 13" id="KW-0813">Transport</keyword>
<feature type="transmembrane region" description="Helical" evidence="13">
    <location>
        <begin position="677"/>
        <end position="709"/>
    </location>
</feature>
<evidence type="ECO:0000256" key="7">
    <source>
        <dbReference type="ARBA" id="ARBA00022824"/>
    </source>
</evidence>
<evidence type="ECO:0000256" key="9">
    <source>
        <dbReference type="ARBA" id="ARBA00022989"/>
    </source>
</evidence>
<keyword evidence="9 13" id="KW-1133">Transmembrane helix</keyword>
<dbReference type="GO" id="GO:0015031">
    <property type="term" value="P:protein transport"/>
    <property type="evidence" value="ECO:0007669"/>
    <property type="project" value="UniProtKB-KW"/>
</dbReference>
<keyword evidence="7 13" id="KW-0256">Endoplasmic reticulum</keyword>
<feature type="transmembrane region" description="Helical" evidence="13">
    <location>
        <begin position="729"/>
        <end position="751"/>
    </location>
</feature>
<evidence type="ECO:0000256" key="11">
    <source>
        <dbReference type="ARBA" id="ARBA00023180"/>
    </source>
</evidence>
<name>A0AAV7UFN8_PLEWA</name>
<sequence>MKISGAVFYGILVCLVAIGVRDMFFMYEGNKCSMTYMFEYPEYLKIKLPKKVAKHYPMYELYLYGEGTYAEENKNLILTGIPILFLPGNAGSYKQVRSLGSIALRKAENIALKYHFNFFSVNLNEELVAFYGGSLQRQTKFVHHCIKTILRLYKGRDFAPRSVVLVGHSMGGLVARALLTLKNFNPELITLIVTQATPHVAPVLPTDQYLIDFYDTVNNYWIMKAQDLRNITILSVAGGFRDFQVRSGLTFLPKLHHYNSALSVVSTSVPRVWASTDHLSIVWCKELILATIRAFFDLIDEDTRQITKDPERRMSVLSHHFVRHPAKYLDSSEETAIALSGSSMWIPVKASTWTYTVYKESNETFFTFPLANHRETDSHFHCQNNLLYTYSWIYGCTDGGFNCSEADDLSWETHLLPPIKTVTLKLQDYPSVSHFVLQVPTTNGSQFTTECEFFNEDSRSLQLPVTHVLSFGLTSNKITLESSGLFYIVQLQDFGEIYQAFNIYIERHCQFDKEEKADVYRIHVPWSNEDSVTLSSDEPLTTVPAKLHTAKPANYSGTVTLNLYSSQECQYEVTVTTSFTQVLGQIIRFHGSSLPVYILSSILLAYGGQFSSLASTGHCVQFESALSASAKPYKIEPIVNLCKFLMRYGWFKATWYSLPLWTLDTVIQSAQGVWFPLVSLILFFFGISVAYWCGILFNFSLRCLSYLWIALKRPTKLYEDNRMITPQRLGFSTFLAFISLTTCGAFALLIVSLQYMIKVIQLYSTVKKLTSDIKMVGNNNAESEATFNNSTKESHEKYDSCNSSAIDGDHLQCEPSSANPSVEAKPPLPSSPATEDAANSLQMHITIMNLLTWILLLCLPSLIFWLKNLRYNVHLDPDPFGALAIVLVFALEILMNSSVTSIKSSKLLKMAARLPLPLTIMTVAFGPRHLYRVPYFVTVSMLFHVLCCFV</sequence>
<dbReference type="InterPro" id="IPR012908">
    <property type="entry name" value="PGAP1-ab_dom-like"/>
</dbReference>
<comment type="similarity">
    <text evidence="2 13">Belongs to the GPI inositol-deacylase family.</text>
</comment>
<evidence type="ECO:0000256" key="5">
    <source>
        <dbReference type="ARBA" id="ARBA00022692"/>
    </source>
</evidence>
<dbReference type="GO" id="GO:0050185">
    <property type="term" value="F:phosphatidylinositol deacylase activity"/>
    <property type="evidence" value="ECO:0007669"/>
    <property type="project" value="TreeGrafter"/>
</dbReference>
<dbReference type="Pfam" id="PF25140">
    <property type="entry name" value="PGAP1_TMD"/>
    <property type="match status" value="1"/>
</dbReference>
<keyword evidence="18" id="KW-1185">Reference proteome</keyword>
<evidence type="ECO:0000259" key="15">
    <source>
        <dbReference type="Pfam" id="PF07819"/>
    </source>
</evidence>
<evidence type="ECO:0000256" key="4">
    <source>
        <dbReference type="ARBA" id="ARBA00022448"/>
    </source>
</evidence>
<evidence type="ECO:0000313" key="18">
    <source>
        <dbReference type="Proteomes" id="UP001066276"/>
    </source>
</evidence>
<dbReference type="GO" id="GO:0006505">
    <property type="term" value="P:GPI anchor metabolic process"/>
    <property type="evidence" value="ECO:0007669"/>
    <property type="project" value="TreeGrafter"/>
</dbReference>
<comment type="function">
    <text evidence="12 13">GPI inositol-deacylase that catalyzes the remove of the acyl chain linked to the 2-OH position of inositol ring from the GPI-anchored protein (GPI-AP) in the endoplasmic reticulum. Initiates the post-attachment remodeling phase of GPI-AP biogenesis and participates in endoplasmic reticulum (ER)-to-Golgi transport of GPI-anchored protein.</text>
</comment>
<comment type="caution">
    <text evidence="13">Lacks conserved residue(s) required for the propagation of feature annotation.</text>
</comment>
<evidence type="ECO:0000256" key="13">
    <source>
        <dbReference type="RuleBase" id="RU365011"/>
    </source>
</evidence>
<evidence type="ECO:0000256" key="14">
    <source>
        <dbReference type="SAM" id="MobiDB-lite"/>
    </source>
</evidence>
<evidence type="ECO:0000259" key="16">
    <source>
        <dbReference type="Pfam" id="PF25140"/>
    </source>
</evidence>
<dbReference type="PANTHER" id="PTHR15495:SF7">
    <property type="entry name" value="GPI INOSITOL-DEACYLASE"/>
    <property type="match status" value="1"/>
</dbReference>
<dbReference type="SUPFAM" id="SSF53474">
    <property type="entry name" value="alpha/beta-Hydrolases"/>
    <property type="match status" value="1"/>
</dbReference>